<organism evidence="2 3">
    <name type="scientific">Streptomyces prasinosporus</name>
    <dbReference type="NCBI Taxonomy" id="68256"/>
    <lineage>
        <taxon>Bacteria</taxon>
        <taxon>Bacillati</taxon>
        <taxon>Actinomycetota</taxon>
        <taxon>Actinomycetes</taxon>
        <taxon>Kitasatosporales</taxon>
        <taxon>Streptomycetaceae</taxon>
        <taxon>Streptomyces</taxon>
        <taxon>Streptomyces albogriseolus group</taxon>
    </lineage>
</organism>
<dbReference type="Proteomes" id="UP001501455">
    <property type="component" value="Unassembled WGS sequence"/>
</dbReference>
<sequence>MVCAVGIGKGWVCTNGAYRLGRLVGKRKPEGGVKSRGASPPLWMGVWGGRWGGWKRVVVGGGGGGELCEGRRGGEEPSTGGRAGGCGGEWGGGGGGRWGLRRASYGPR</sequence>
<accession>A0ABP6TJI6</accession>
<evidence type="ECO:0000313" key="3">
    <source>
        <dbReference type="Proteomes" id="UP001501455"/>
    </source>
</evidence>
<gene>
    <name evidence="2" type="ORF">GCM10019016_016310</name>
</gene>
<feature type="compositionally biased region" description="Gly residues" evidence="1">
    <location>
        <begin position="81"/>
        <end position="98"/>
    </location>
</feature>
<protein>
    <submittedName>
        <fullName evidence="2">Uncharacterized protein</fullName>
    </submittedName>
</protein>
<feature type="region of interest" description="Disordered" evidence="1">
    <location>
        <begin position="66"/>
        <end position="108"/>
    </location>
</feature>
<proteinExistence type="predicted"/>
<reference evidence="3" key="1">
    <citation type="journal article" date="2019" name="Int. J. Syst. Evol. Microbiol.">
        <title>The Global Catalogue of Microorganisms (GCM) 10K type strain sequencing project: providing services to taxonomists for standard genome sequencing and annotation.</title>
        <authorList>
            <consortium name="The Broad Institute Genomics Platform"/>
            <consortium name="The Broad Institute Genome Sequencing Center for Infectious Disease"/>
            <person name="Wu L."/>
            <person name="Ma J."/>
        </authorList>
    </citation>
    <scope>NUCLEOTIDE SEQUENCE [LARGE SCALE GENOMIC DNA]</scope>
    <source>
        <strain evidence="3">JCM 4816</strain>
    </source>
</reference>
<dbReference type="EMBL" id="BAAAXF010000018">
    <property type="protein sequence ID" value="GAA3494531.1"/>
    <property type="molecule type" value="Genomic_DNA"/>
</dbReference>
<evidence type="ECO:0000256" key="1">
    <source>
        <dbReference type="SAM" id="MobiDB-lite"/>
    </source>
</evidence>
<comment type="caution">
    <text evidence="2">The sequence shown here is derived from an EMBL/GenBank/DDBJ whole genome shotgun (WGS) entry which is preliminary data.</text>
</comment>
<keyword evidence="3" id="KW-1185">Reference proteome</keyword>
<name>A0ABP6TJI6_9ACTN</name>
<evidence type="ECO:0000313" key="2">
    <source>
        <dbReference type="EMBL" id="GAA3494531.1"/>
    </source>
</evidence>